<comment type="caution">
    <text evidence="2">The sequence shown here is derived from an EMBL/GenBank/DDBJ whole genome shotgun (WGS) entry which is preliminary data.</text>
</comment>
<protein>
    <submittedName>
        <fullName evidence="2">Uncharacterized protein</fullName>
    </submittedName>
</protein>
<evidence type="ECO:0000256" key="1">
    <source>
        <dbReference type="SAM" id="MobiDB-lite"/>
    </source>
</evidence>
<dbReference type="EMBL" id="JBHFEH010000007">
    <property type="protein sequence ID" value="KAL2056594.1"/>
    <property type="molecule type" value="Genomic_DNA"/>
</dbReference>
<reference evidence="2 3" key="1">
    <citation type="submission" date="2024-09" db="EMBL/GenBank/DDBJ databases">
        <title>Rethinking Asexuality: The Enigmatic Case of Functional Sexual Genes in Lepraria (Stereocaulaceae).</title>
        <authorList>
            <person name="Doellman M."/>
            <person name="Sun Y."/>
            <person name="Barcenas-Pena A."/>
            <person name="Lumbsch H.T."/>
            <person name="Grewe F."/>
        </authorList>
    </citation>
    <scope>NUCLEOTIDE SEQUENCE [LARGE SCALE GENOMIC DNA]</scope>
    <source>
        <strain evidence="2 3">Grewe 0041</strain>
    </source>
</reference>
<keyword evidence="3" id="KW-1185">Reference proteome</keyword>
<proteinExistence type="predicted"/>
<organism evidence="2 3">
    <name type="scientific">Lepraria finkii</name>
    <dbReference type="NCBI Taxonomy" id="1340010"/>
    <lineage>
        <taxon>Eukaryota</taxon>
        <taxon>Fungi</taxon>
        <taxon>Dikarya</taxon>
        <taxon>Ascomycota</taxon>
        <taxon>Pezizomycotina</taxon>
        <taxon>Lecanoromycetes</taxon>
        <taxon>OSLEUM clade</taxon>
        <taxon>Lecanoromycetidae</taxon>
        <taxon>Lecanorales</taxon>
        <taxon>Lecanorineae</taxon>
        <taxon>Stereocaulaceae</taxon>
        <taxon>Lepraria</taxon>
    </lineage>
</organism>
<dbReference type="Proteomes" id="UP001590951">
    <property type="component" value="Unassembled WGS sequence"/>
</dbReference>
<evidence type="ECO:0000313" key="3">
    <source>
        <dbReference type="Proteomes" id="UP001590951"/>
    </source>
</evidence>
<name>A0ABR4BFH7_9LECA</name>
<accession>A0ABR4BFH7</accession>
<gene>
    <name evidence="2" type="ORF">ABVK25_002988</name>
</gene>
<evidence type="ECO:0000313" key="2">
    <source>
        <dbReference type="EMBL" id="KAL2056594.1"/>
    </source>
</evidence>
<feature type="region of interest" description="Disordered" evidence="1">
    <location>
        <begin position="1"/>
        <end position="36"/>
    </location>
</feature>
<sequence>MNRPTNQDWDLVDKGRPSPTELSSNPSAAYRNASGASTWSVPTAEHAPMFSQDPGGYNHGANYLPTAFAQAPLFYQDPSVLPTQPDPAWLPLISSQHIPTFVESHGPVTTQVDLEDPLTVAQAQASIIPQLVEGTASRIDRMGYQQPLASKHGSGQPIIYPPDHDGVVCQPHPGNHPITTPEQAPIFFQDPGLLATQPSSTCYSTAAVQASAYPQHPYGTRDPASRPAYFYNTSVTTGVPVDPLAPLQSCKIIAPG</sequence>